<evidence type="ECO:0000313" key="6">
    <source>
        <dbReference type="Proteomes" id="UP000030528"/>
    </source>
</evidence>
<dbReference type="EMBL" id="AVPE01000007">
    <property type="protein sequence ID" value="KGX92251.1"/>
    <property type="molecule type" value="Genomic_DNA"/>
</dbReference>
<evidence type="ECO:0000256" key="3">
    <source>
        <dbReference type="SAM" id="MobiDB-lite"/>
    </source>
</evidence>
<dbReference type="GO" id="GO:0016491">
    <property type="term" value="F:oxidoreductase activity"/>
    <property type="evidence" value="ECO:0007669"/>
    <property type="project" value="UniProtKB-KW"/>
</dbReference>
<dbReference type="STRING" id="1385510.GCA_000425205_00843"/>
<dbReference type="AlphaFoldDB" id="A0A0A5GG74"/>
<proteinExistence type="inferred from homology"/>
<comment type="caution">
    <text evidence="5">The sequence shown here is derived from an EMBL/GenBank/DDBJ whole genome shotgun (WGS) entry which is preliminary data.</text>
</comment>
<dbReference type="InterPro" id="IPR029479">
    <property type="entry name" value="Nitroreductase"/>
</dbReference>
<evidence type="ECO:0000313" key="5">
    <source>
        <dbReference type="EMBL" id="KGX92251.1"/>
    </source>
</evidence>
<organism evidence="5 6">
    <name type="scientific">Pontibacillus halophilus JSM 076056 = DSM 19796</name>
    <dbReference type="NCBI Taxonomy" id="1385510"/>
    <lineage>
        <taxon>Bacteria</taxon>
        <taxon>Bacillati</taxon>
        <taxon>Bacillota</taxon>
        <taxon>Bacilli</taxon>
        <taxon>Bacillales</taxon>
        <taxon>Bacillaceae</taxon>
        <taxon>Pontibacillus</taxon>
    </lineage>
</organism>
<keyword evidence="6" id="KW-1185">Reference proteome</keyword>
<protein>
    <submittedName>
        <fullName evidence="5">NAD(P)H nitroreductase</fullName>
    </submittedName>
</protein>
<comment type="similarity">
    <text evidence="1">Belongs to the nitroreductase family.</text>
</comment>
<dbReference type="Proteomes" id="UP000030528">
    <property type="component" value="Unassembled WGS sequence"/>
</dbReference>
<dbReference type="CDD" id="cd02137">
    <property type="entry name" value="MhqN-like"/>
    <property type="match status" value="1"/>
</dbReference>
<name>A0A0A5GG74_9BACI</name>
<reference evidence="5 6" key="1">
    <citation type="submission" date="2013-08" db="EMBL/GenBank/DDBJ databases">
        <authorList>
            <person name="Huang J."/>
            <person name="Wang G."/>
        </authorList>
    </citation>
    <scope>NUCLEOTIDE SEQUENCE [LARGE SCALE GENOMIC DNA]</scope>
    <source>
        <strain evidence="5 6">JSM 076056</strain>
    </source>
</reference>
<dbReference type="InterPro" id="IPR000415">
    <property type="entry name" value="Nitroreductase-like"/>
</dbReference>
<dbReference type="RefSeq" id="WP_026799606.1">
    <property type="nucleotide sequence ID" value="NZ_AULI01000002.1"/>
</dbReference>
<keyword evidence="2" id="KW-0560">Oxidoreductase</keyword>
<dbReference type="SUPFAM" id="SSF55469">
    <property type="entry name" value="FMN-dependent nitroreductase-like"/>
    <property type="match status" value="1"/>
</dbReference>
<feature type="compositionally biased region" description="Basic and acidic residues" evidence="3">
    <location>
        <begin position="1"/>
        <end position="19"/>
    </location>
</feature>
<dbReference type="Gene3D" id="3.40.109.10">
    <property type="entry name" value="NADH Oxidase"/>
    <property type="match status" value="1"/>
</dbReference>
<sequence>MSDKTMSKEDYLNKAKDLGSAEAPKQLDTTDFFTIAEERRSVRQYDPSHKMEESEIRELLETAIQAPSSSNLQPWRFLVIQDQAAKEELLPIAFNQQQIVDASIVVAILGDTDAYKKAGEIYGNLVEMGRMPKDMADTYINSIHQTYGGFTDEKRKNVAMIDGGLVAMQLMLAAKAKGLDTVPMGGFKEDEFKATFNIPEGVEPVMLLSVGKGAKAGFDKNRLPLDDVLQWDKY</sequence>
<dbReference type="PANTHER" id="PTHR43673">
    <property type="entry name" value="NAD(P)H NITROREDUCTASE YDGI-RELATED"/>
    <property type="match status" value="1"/>
</dbReference>
<dbReference type="OrthoDB" id="9782629at2"/>
<dbReference type="PANTHER" id="PTHR43673:SF10">
    <property type="entry name" value="NADH DEHYDROGENASE_NAD(P)H NITROREDUCTASE XCC3605-RELATED"/>
    <property type="match status" value="1"/>
</dbReference>
<evidence type="ECO:0000259" key="4">
    <source>
        <dbReference type="Pfam" id="PF00881"/>
    </source>
</evidence>
<dbReference type="Pfam" id="PF00881">
    <property type="entry name" value="Nitroreductase"/>
    <property type="match status" value="1"/>
</dbReference>
<dbReference type="eggNOG" id="COG0778">
    <property type="taxonomic scope" value="Bacteria"/>
</dbReference>
<gene>
    <name evidence="5" type="ORF">N781_18335</name>
</gene>
<evidence type="ECO:0000256" key="2">
    <source>
        <dbReference type="ARBA" id="ARBA00023002"/>
    </source>
</evidence>
<accession>A0A0A5GG74</accession>
<feature type="region of interest" description="Disordered" evidence="3">
    <location>
        <begin position="1"/>
        <end position="23"/>
    </location>
</feature>
<feature type="domain" description="Nitroreductase" evidence="4">
    <location>
        <begin position="37"/>
        <end position="212"/>
    </location>
</feature>
<evidence type="ECO:0000256" key="1">
    <source>
        <dbReference type="ARBA" id="ARBA00007118"/>
    </source>
</evidence>